<evidence type="ECO:0000313" key="3">
    <source>
        <dbReference type="EMBL" id="SFV17895.1"/>
    </source>
</evidence>
<evidence type="ECO:0000256" key="1">
    <source>
        <dbReference type="SAM" id="Phobius"/>
    </source>
</evidence>
<dbReference type="AlphaFoldDB" id="A0A1I7M7I6"/>
<dbReference type="EMBL" id="FPBO01000080">
    <property type="protein sequence ID" value="SFV17883.1"/>
    <property type="molecule type" value="Genomic_DNA"/>
</dbReference>
<proteinExistence type="predicted"/>
<dbReference type="EMBL" id="FPBO01000080">
    <property type="protein sequence ID" value="SFV17895.1"/>
    <property type="molecule type" value="Genomic_DNA"/>
</dbReference>
<evidence type="ECO:0000313" key="2">
    <source>
        <dbReference type="EMBL" id="SFV17883.1"/>
    </source>
</evidence>
<keyword evidence="4" id="KW-1185">Reference proteome</keyword>
<keyword evidence="1" id="KW-0472">Membrane</keyword>
<reference evidence="2" key="1">
    <citation type="submission" date="2016-10" db="EMBL/GenBank/DDBJ databases">
        <authorList>
            <person name="de Groot N.N."/>
        </authorList>
    </citation>
    <scope>NUCLEOTIDE SEQUENCE [LARGE SCALE GENOMIC DNA]</scope>
    <source>
        <strain evidence="2">CGMCC 1.11014</strain>
    </source>
</reference>
<keyword evidence="1" id="KW-0812">Transmembrane</keyword>
<dbReference type="Proteomes" id="UP000199391">
    <property type="component" value="Unassembled WGS sequence"/>
</dbReference>
<sequence>MDIKKIIPTGPEVLREALIVLGGILIAAWVLSQFPALRKFVTDSSITVKDTNGNSLY</sequence>
<protein>
    <submittedName>
        <fullName evidence="2">Uncharacterized protein</fullName>
    </submittedName>
</protein>
<accession>A0A1I7M7I6</accession>
<feature type="transmembrane region" description="Helical" evidence="1">
    <location>
        <begin position="12"/>
        <end position="31"/>
    </location>
</feature>
<organism evidence="2 4">
    <name type="scientific">Pseudoduganella namucuonensis</name>
    <dbReference type="NCBI Taxonomy" id="1035707"/>
    <lineage>
        <taxon>Bacteria</taxon>
        <taxon>Pseudomonadati</taxon>
        <taxon>Pseudomonadota</taxon>
        <taxon>Betaproteobacteria</taxon>
        <taxon>Burkholderiales</taxon>
        <taxon>Oxalobacteraceae</taxon>
        <taxon>Telluria group</taxon>
        <taxon>Pseudoduganella</taxon>
    </lineage>
</organism>
<evidence type="ECO:0000313" key="4">
    <source>
        <dbReference type="Proteomes" id="UP000199391"/>
    </source>
</evidence>
<dbReference type="STRING" id="1035707.SAMN05216552_108014"/>
<dbReference type="RefSeq" id="WP_177307831.1">
    <property type="nucleotide sequence ID" value="NZ_FPBO01000080.1"/>
</dbReference>
<gene>
    <name evidence="3" type="ORF">SAMN05216552_108014</name>
    <name evidence="2" type="ORF">SAMN05216552_10805</name>
</gene>
<name>A0A1I7M7I6_9BURK</name>
<reference evidence="4" key="2">
    <citation type="submission" date="2016-10" db="EMBL/GenBank/DDBJ databases">
        <authorList>
            <person name="Varghese N."/>
            <person name="Submissions S."/>
        </authorList>
    </citation>
    <scope>NUCLEOTIDE SEQUENCE [LARGE SCALE GENOMIC DNA]</scope>
    <source>
        <strain evidence="4">CGMCC 1.11014</strain>
    </source>
</reference>
<keyword evidence="1" id="KW-1133">Transmembrane helix</keyword>